<reference evidence="1 2" key="1">
    <citation type="submission" date="2019-03" db="EMBL/GenBank/DDBJ databases">
        <title>Draft Genome Sequence of Duganella callidus sp. nov., a Novel Duganella Species Isolated from Cultivated Soil.</title>
        <authorList>
            <person name="Raths R."/>
            <person name="Peta V."/>
            <person name="Bucking H."/>
        </authorList>
    </citation>
    <scope>NUCLEOTIDE SEQUENCE [LARGE SCALE GENOMIC DNA]</scope>
    <source>
        <strain evidence="1 2">DN04</strain>
    </source>
</reference>
<dbReference type="Proteomes" id="UP000297729">
    <property type="component" value="Unassembled WGS sequence"/>
</dbReference>
<dbReference type="PANTHER" id="PTHR39431:SF1">
    <property type="entry name" value="FRPA_C-RELATED PROTEIN"/>
    <property type="match status" value="1"/>
</dbReference>
<protein>
    <submittedName>
        <fullName evidence="1">Uncharacterized protein</fullName>
    </submittedName>
</protein>
<dbReference type="AlphaFoldDB" id="A0A4Y9SBF1"/>
<dbReference type="EMBL" id="SPVG01000202">
    <property type="protein sequence ID" value="TFW17548.1"/>
    <property type="molecule type" value="Genomic_DNA"/>
</dbReference>
<evidence type="ECO:0000313" key="1">
    <source>
        <dbReference type="EMBL" id="TFW17548.1"/>
    </source>
</evidence>
<name>A0A4Y9SBF1_9BURK</name>
<comment type="caution">
    <text evidence="1">The sequence shown here is derived from an EMBL/GenBank/DDBJ whole genome shotgun (WGS) entry which is preliminary data.</text>
</comment>
<accession>A0A4Y9SBF1</accession>
<organism evidence="1 2">
    <name type="scientific">Duganella callida</name>
    <dbReference type="NCBI Taxonomy" id="2561932"/>
    <lineage>
        <taxon>Bacteria</taxon>
        <taxon>Pseudomonadati</taxon>
        <taxon>Pseudomonadota</taxon>
        <taxon>Betaproteobacteria</taxon>
        <taxon>Burkholderiales</taxon>
        <taxon>Oxalobacteraceae</taxon>
        <taxon>Telluria group</taxon>
        <taxon>Duganella</taxon>
    </lineage>
</organism>
<dbReference type="OrthoDB" id="8710959at2"/>
<proteinExistence type="predicted"/>
<keyword evidence="2" id="KW-1185">Reference proteome</keyword>
<dbReference type="RefSeq" id="WP_135203360.1">
    <property type="nucleotide sequence ID" value="NZ_SPVG01000202.1"/>
</dbReference>
<evidence type="ECO:0000313" key="2">
    <source>
        <dbReference type="Proteomes" id="UP000297729"/>
    </source>
</evidence>
<dbReference type="PANTHER" id="PTHR39431">
    <property type="entry name" value="FRPA/C-RELATED PROTEIN"/>
    <property type="match status" value="1"/>
</dbReference>
<gene>
    <name evidence="1" type="ORF">E4L98_20295</name>
</gene>
<sequence length="401" mass="42311">MGTITASYYHVTNATATDIAKLDLALSYLSTSSQAAADIFSSARDGMISEVRIVHNGDDSYDPTTRVLQWDPDSGLMVSQNGIFGVQSSALGFAHEVAHSVDPNIGSTSHAQAEATATAKETIIANQLGEPTRSTYNDAVKLVTESNPTEHTTVIHGSSVWTQNDQSGSITIGDGFQSSAISAPDLSGPIDPGAGIPCFGYWAEIESPSQVDESGRPLISVVWVGDPVVINLTGEAISTQGLSNSAAHFDMQNNGVQVHTGWITAGEGVLFYDKQNTNAISSAKDLVPSFSNLQALDSNHDGKLSSADTEWAKLKVWIDKSGTGEFHSSDLVTVESLGIASINLQAQAVHQDSNGNTIDQLSTFTWKNGTQGAIGNVELASAPGHEVQIVGNYNYHFQAAV</sequence>